<feature type="repeat" description="ANK" evidence="3">
    <location>
        <begin position="291"/>
        <end position="313"/>
    </location>
</feature>
<feature type="repeat" description="ANK" evidence="3">
    <location>
        <begin position="258"/>
        <end position="290"/>
    </location>
</feature>
<keyword evidence="6" id="KW-1185">Reference proteome</keyword>
<comment type="caution">
    <text evidence="5">The sequence shown here is derived from an EMBL/GenBank/DDBJ whole genome shotgun (WGS) entry which is preliminary data.</text>
</comment>
<dbReference type="AlphaFoldDB" id="A0AA41SH74"/>
<dbReference type="Proteomes" id="UP001177140">
    <property type="component" value="Unassembled WGS sequence"/>
</dbReference>
<organism evidence="5 6">
    <name type="scientific">Papaver nudicaule</name>
    <name type="common">Iceland poppy</name>
    <dbReference type="NCBI Taxonomy" id="74823"/>
    <lineage>
        <taxon>Eukaryota</taxon>
        <taxon>Viridiplantae</taxon>
        <taxon>Streptophyta</taxon>
        <taxon>Embryophyta</taxon>
        <taxon>Tracheophyta</taxon>
        <taxon>Spermatophyta</taxon>
        <taxon>Magnoliopsida</taxon>
        <taxon>Ranunculales</taxon>
        <taxon>Papaveraceae</taxon>
        <taxon>Papaveroideae</taxon>
        <taxon>Papaver</taxon>
    </lineage>
</organism>
<dbReference type="PROSITE" id="PS50088">
    <property type="entry name" value="ANK_REPEAT"/>
    <property type="match status" value="5"/>
</dbReference>
<dbReference type="InterPro" id="IPR000535">
    <property type="entry name" value="MSP_dom"/>
</dbReference>
<evidence type="ECO:0000313" key="5">
    <source>
        <dbReference type="EMBL" id="MCL7035759.1"/>
    </source>
</evidence>
<dbReference type="EMBL" id="JAJJMA010160541">
    <property type="protein sequence ID" value="MCL7035759.1"/>
    <property type="molecule type" value="Genomic_DNA"/>
</dbReference>
<accession>A0AA41SH74</accession>
<dbReference type="InterPro" id="IPR036770">
    <property type="entry name" value="Ankyrin_rpt-contain_sf"/>
</dbReference>
<keyword evidence="1" id="KW-0677">Repeat</keyword>
<evidence type="ECO:0000313" key="6">
    <source>
        <dbReference type="Proteomes" id="UP001177140"/>
    </source>
</evidence>
<dbReference type="PROSITE" id="PS50297">
    <property type="entry name" value="ANK_REP_REGION"/>
    <property type="match status" value="5"/>
</dbReference>
<proteinExistence type="predicted"/>
<reference evidence="5" key="1">
    <citation type="submission" date="2022-03" db="EMBL/GenBank/DDBJ databases">
        <title>A functionally conserved STORR gene fusion in Papaver species that diverged 16.8 million years ago.</title>
        <authorList>
            <person name="Catania T."/>
        </authorList>
    </citation>
    <scope>NUCLEOTIDE SEQUENCE</scope>
    <source>
        <strain evidence="5">S-191538</strain>
    </source>
</reference>
<name>A0AA41SH74_PAPNU</name>
<evidence type="ECO:0000256" key="2">
    <source>
        <dbReference type="ARBA" id="ARBA00023043"/>
    </source>
</evidence>
<dbReference type="InterPro" id="IPR008962">
    <property type="entry name" value="PapD-like_sf"/>
</dbReference>
<protein>
    <recommendedName>
        <fullName evidence="4">MSP domain-containing protein</fullName>
    </recommendedName>
</protein>
<sequence>MDRLVTVDTKELNLHFKPNQKCSTNFKLTNLMHTMSIAVSITTTNPNLFSINQPFYVLPPLASSNFTLFVTLPSELPQISSPLDSLHVRTTILPTGKANQDDLHRLFTKPGASHIFKDANLPISFVGEFVAKFLISEPVFQTLESNFMLSKAIIGNCTETQITFLLWYAVEKGNPSFVSALIDAGGDVNFRDLSNGKSLLFAAVNSGNIDVVMVLIESGCEIDASVDWFLHDSAAINRLDLMGLLCEFGCLINSVDSNGRTPVHVSAIHGSLDALKFCVSKGGDTDWVDNNGCTPLHCAASEGQSAVVEFLLECSSYSKYSINRDGKTPFLVAIDNGHSHLLDLLRLSDVLHRAATLGDVHGLRSCIEQGVKVDSRDQNGWTALHRASFKGQTESAKLLISNGAQVDLVDDAGYTPLHCAIEAGHSEVASYLIKNGALANMKSLKGVSPLNLTSFKNHSAFVFPLCEEKELV</sequence>
<gene>
    <name evidence="5" type="ORF">MKW94_021210</name>
</gene>
<dbReference type="Gene3D" id="2.60.40.10">
    <property type="entry name" value="Immunoglobulins"/>
    <property type="match status" value="1"/>
</dbReference>
<evidence type="ECO:0000259" key="4">
    <source>
        <dbReference type="PROSITE" id="PS50202"/>
    </source>
</evidence>
<feature type="repeat" description="ANK" evidence="3">
    <location>
        <begin position="412"/>
        <end position="444"/>
    </location>
</feature>
<dbReference type="SUPFAM" id="SSF49354">
    <property type="entry name" value="PapD-like"/>
    <property type="match status" value="1"/>
</dbReference>
<feature type="repeat" description="ANK" evidence="3">
    <location>
        <begin position="195"/>
        <end position="227"/>
    </location>
</feature>
<dbReference type="InterPro" id="IPR013783">
    <property type="entry name" value="Ig-like_fold"/>
</dbReference>
<keyword evidence="2 3" id="KW-0040">ANK repeat</keyword>
<dbReference type="InterPro" id="IPR002110">
    <property type="entry name" value="Ankyrin_rpt"/>
</dbReference>
<dbReference type="SMART" id="SM00248">
    <property type="entry name" value="ANK"/>
    <property type="match status" value="7"/>
</dbReference>
<dbReference type="Pfam" id="PF12796">
    <property type="entry name" value="Ank_2"/>
    <property type="match status" value="3"/>
</dbReference>
<feature type="repeat" description="ANK" evidence="3">
    <location>
        <begin position="379"/>
        <end position="411"/>
    </location>
</feature>
<evidence type="ECO:0000256" key="1">
    <source>
        <dbReference type="ARBA" id="ARBA00022737"/>
    </source>
</evidence>
<dbReference type="PRINTS" id="PR01415">
    <property type="entry name" value="ANKYRIN"/>
</dbReference>
<dbReference type="Gene3D" id="1.25.40.20">
    <property type="entry name" value="Ankyrin repeat-containing domain"/>
    <property type="match status" value="4"/>
</dbReference>
<dbReference type="PANTHER" id="PTHR24198">
    <property type="entry name" value="ANKYRIN REPEAT AND PROTEIN KINASE DOMAIN-CONTAINING PROTEIN"/>
    <property type="match status" value="1"/>
</dbReference>
<dbReference type="SUPFAM" id="SSF48403">
    <property type="entry name" value="Ankyrin repeat"/>
    <property type="match status" value="1"/>
</dbReference>
<evidence type="ECO:0000256" key="3">
    <source>
        <dbReference type="PROSITE-ProRule" id="PRU00023"/>
    </source>
</evidence>
<dbReference type="PANTHER" id="PTHR24198:SF165">
    <property type="entry name" value="ANKYRIN REPEAT-CONTAINING PROTEIN-RELATED"/>
    <property type="match status" value="1"/>
</dbReference>
<feature type="domain" description="MSP" evidence="4">
    <location>
        <begin position="3"/>
        <end position="126"/>
    </location>
</feature>
<dbReference type="PROSITE" id="PS50202">
    <property type="entry name" value="MSP"/>
    <property type="match status" value="1"/>
</dbReference>